<dbReference type="EMBL" id="BSTK01000001">
    <property type="protein sequence ID" value="GLY82516.1"/>
    <property type="molecule type" value="Genomic_DNA"/>
</dbReference>
<dbReference type="RefSeq" id="WP_285566232.1">
    <property type="nucleotide sequence ID" value="NZ_BSTK01000001.1"/>
</dbReference>
<name>A0A9W6RVC3_9ACTN</name>
<keyword evidence="1" id="KW-0812">Transmembrane</keyword>
<comment type="caution">
    <text evidence="2">The sequence shown here is derived from an EMBL/GenBank/DDBJ whole genome shotgun (WGS) entry which is preliminary data.</text>
</comment>
<accession>A0A9W6RVC3</accession>
<proteinExistence type="predicted"/>
<dbReference type="AlphaFoldDB" id="A0A9W6RVC3"/>
<dbReference type="Proteomes" id="UP001165074">
    <property type="component" value="Unassembled WGS sequence"/>
</dbReference>
<evidence type="ECO:0000313" key="2">
    <source>
        <dbReference type="EMBL" id="GLY82516.1"/>
    </source>
</evidence>
<keyword evidence="3" id="KW-1185">Reference proteome</keyword>
<feature type="transmembrane region" description="Helical" evidence="1">
    <location>
        <begin position="18"/>
        <end position="51"/>
    </location>
</feature>
<evidence type="ECO:0000313" key="3">
    <source>
        <dbReference type="Proteomes" id="UP001165074"/>
    </source>
</evidence>
<keyword evidence="1" id="KW-1133">Transmembrane helix</keyword>
<sequence>MDPYGTLSPPPRRSRQRVVLIGLAALAAAVVANVLFYGLVVFALSIGAGLLMNGFGSNK</sequence>
<protein>
    <submittedName>
        <fullName evidence="2">Uncharacterized protein</fullName>
    </submittedName>
</protein>
<organism evidence="2 3">
    <name type="scientific">Actinoallomurus iriomotensis</name>
    <dbReference type="NCBI Taxonomy" id="478107"/>
    <lineage>
        <taxon>Bacteria</taxon>
        <taxon>Bacillati</taxon>
        <taxon>Actinomycetota</taxon>
        <taxon>Actinomycetes</taxon>
        <taxon>Streptosporangiales</taxon>
        <taxon>Thermomonosporaceae</taxon>
        <taxon>Actinoallomurus</taxon>
    </lineage>
</organism>
<keyword evidence="1" id="KW-0472">Membrane</keyword>
<evidence type="ECO:0000256" key="1">
    <source>
        <dbReference type="SAM" id="Phobius"/>
    </source>
</evidence>
<gene>
    <name evidence="2" type="ORF">Airi02_004480</name>
</gene>
<reference evidence="2" key="1">
    <citation type="submission" date="2023-03" db="EMBL/GenBank/DDBJ databases">
        <title>Actinoallomurus iriomotensis NBRC 103684.</title>
        <authorList>
            <person name="Ichikawa N."/>
            <person name="Sato H."/>
            <person name="Tonouchi N."/>
        </authorList>
    </citation>
    <scope>NUCLEOTIDE SEQUENCE</scope>
    <source>
        <strain evidence="2">NBRC 103684</strain>
    </source>
</reference>